<evidence type="ECO:0000313" key="3">
    <source>
        <dbReference type="EMBL" id="KUK45785.1"/>
    </source>
</evidence>
<dbReference type="AlphaFoldDB" id="A0A101FWP7"/>
<evidence type="ECO:0000259" key="2">
    <source>
        <dbReference type="Pfam" id="PF10882"/>
    </source>
</evidence>
<reference evidence="3 4" key="1">
    <citation type="journal article" date="2015" name="MBio">
        <title>Genome-Resolved Metagenomic Analysis Reveals Roles for Candidate Phyla and Other Microbial Community Members in Biogeochemical Transformations in Oil Reservoirs.</title>
        <authorList>
            <person name="Hu P."/>
            <person name="Tom L."/>
            <person name="Singh A."/>
            <person name="Thomas B.C."/>
            <person name="Baker B.J."/>
            <person name="Piceno Y.M."/>
            <person name="Andersen G.L."/>
            <person name="Banfield J.F."/>
        </authorList>
    </citation>
    <scope>NUCLEOTIDE SEQUENCE [LARGE SCALE GENOMIC DNA]</scope>
    <source>
        <strain evidence="3">46_16</strain>
    </source>
</reference>
<accession>A0A101FWP7</accession>
<feature type="transmembrane region" description="Helical" evidence="1">
    <location>
        <begin position="48"/>
        <end position="70"/>
    </location>
</feature>
<feature type="transmembrane region" description="Helical" evidence="1">
    <location>
        <begin position="243"/>
        <end position="264"/>
    </location>
</feature>
<feature type="transmembrane region" description="Helical" evidence="1">
    <location>
        <begin position="276"/>
        <end position="297"/>
    </location>
</feature>
<dbReference type="Pfam" id="PF10882">
    <property type="entry name" value="bPH_5"/>
    <property type="match status" value="1"/>
</dbReference>
<evidence type="ECO:0000313" key="4">
    <source>
        <dbReference type="Proteomes" id="UP000064249"/>
    </source>
</evidence>
<comment type="caution">
    <text evidence="3">The sequence shown here is derived from an EMBL/GenBank/DDBJ whole genome shotgun (WGS) entry which is preliminary data.</text>
</comment>
<organism evidence="3 4">
    <name type="scientific">Anaerolinea thermophila</name>
    <dbReference type="NCBI Taxonomy" id="167964"/>
    <lineage>
        <taxon>Bacteria</taxon>
        <taxon>Bacillati</taxon>
        <taxon>Chloroflexota</taxon>
        <taxon>Anaerolineae</taxon>
        <taxon>Anaerolineales</taxon>
        <taxon>Anaerolineaceae</taxon>
        <taxon>Anaerolinea</taxon>
    </lineage>
</organism>
<name>A0A101FWP7_9CHLR</name>
<feature type="transmembrane region" description="Helical" evidence="1">
    <location>
        <begin position="16"/>
        <end position="36"/>
    </location>
</feature>
<dbReference type="Proteomes" id="UP000064249">
    <property type="component" value="Unassembled WGS sequence"/>
</dbReference>
<gene>
    <name evidence="3" type="ORF">XD73_1342</name>
</gene>
<dbReference type="EMBL" id="LGFU01000152">
    <property type="protein sequence ID" value="KUK45785.1"/>
    <property type="molecule type" value="Genomic_DNA"/>
</dbReference>
<keyword evidence="1" id="KW-0812">Transmembrane</keyword>
<proteinExistence type="predicted"/>
<keyword evidence="1" id="KW-0472">Membrane</keyword>
<keyword evidence="1" id="KW-1133">Transmembrane helix</keyword>
<feature type="transmembrane region" description="Helical" evidence="1">
    <location>
        <begin position="204"/>
        <end position="223"/>
    </location>
</feature>
<sequence length="298" mass="32882">MQNIMEKVFYPPRRTGSLILGASILILAGAGAYFFYLAVRDASGLDFLFHMLLALVFLAPIPLLAYRLYALANALYSLRRDGLMIRWGLRREDIPLNAIEWIRPASDLGFRLPLPWLRMPGAILGVRKVSELGQVEFAASDVAHMILVATSEKVFAISPEQANQFMAFFRQFNELGSLTPIEAQSVYPKVLIGRVWEDRLARSLIISGFAIGLVLLIVNAIAIPGLDTLTWTGGEGDAPAERLLLLSILDGMIWLFNLFAGIFLYRRGGDLVLGAYILWGNAGVTGILLLIGSLTLIF</sequence>
<feature type="domain" description="Bacterial Pleckstrin homology" evidence="2">
    <location>
        <begin position="76"/>
        <end position="171"/>
    </location>
</feature>
<evidence type="ECO:0000256" key="1">
    <source>
        <dbReference type="SAM" id="Phobius"/>
    </source>
</evidence>
<dbReference type="InterPro" id="IPR027783">
    <property type="entry name" value="Bacterial_PH-related"/>
</dbReference>
<protein>
    <submittedName>
        <fullName evidence="3">Putative membrane protein</fullName>
    </submittedName>
</protein>